<reference evidence="3 4" key="1">
    <citation type="journal article" date="2017" name="Nat. Commun.">
        <title>Genome assembly with in vitro proximity ligation data and whole-genome triplication in lettuce.</title>
        <authorList>
            <person name="Reyes-Chin-Wo S."/>
            <person name="Wang Z."/>
            <person name="Yang X."/>
            <person name="Kozik A."/>
            <person name="Arikit S."/>
            <person name="Song C."/>
            <person name="Xia L."/>
            <person name="Froenicke L."/>
            <person name="Lavelle D.O."/>
            <person name="Truco M.J."/>
            <person name="Xia R."/>
            <person name="Zhu S."/>
            <person name="Xu C."/>
            <person name="Xu H."/>
            <person name="Xu X."/>
            <person name="Cox K."/>
            <person name="Korf I."/>
            <person name="Meyers B.C."/>
            <person name="Michelmore R.W."/>
        </authorList>
    </citation>
    <scope>NUCLEOTIDE SEQUENCE [LARGE SCALE GENOMIC DNA]</scope>
    <source>
        <strain evidence="4">cv. Salinas</strain>
        <tissue evidence="3">Seedlings</tissue>
    </source>
</reference>
<keyword evidence="4" id="KW-1185">Reference proteome</keyword>
<evidence type="ECO:0000313" key="4">
    <source>
        <dbReference type="Proteomes" id="UP000235145"/>
    </source>
</evidence>
<dbReference type="InterPro" id="IPR054103">
    <property type="entry name" value="CAND6-7_N"/>
</dbReference>
<proteinExistence type="predicted"/>
<evidence type="ECO:0000256" key="1">
    <source>
        <dbReference type="SAM" id="Phobius"/>
    </source>
</evidence>
<gene>
    <name evidence="3" type="ORF">LSAT_V11C400178820</name>
</gene>
<dbReference type="GO" id="GO:0016020">
    <property type="term" value="C:membrane"/>
    <property type="evidence" value="ECO:0000318"/>
    <property type="project" value="GO_Central"/>
</dbReference>
<feature type="transmembrane region" description="Helical" evidence="1">
    <location>
        <begin position="268"/>
        <end position="285"/>
    </location>
</feature>
<feature type="transmembrane region" description="Helical" evidence="1">
    <location>
        <begin position="329"/>
        <end position="350"/>
    </location>
</feature>
<keyword evidence="1" id="KW-1133">Transmembrane helix</keyword>
<dbReference type="PANTHER" id="PTHR21229">
    <property type="entry name" value="LUNG SEVEN TRANSMEMBRANE RECEPTOR"/>
    <property type="match status" value="1"/>
</dbReference>
<protein>
    <recommendedName>
        <fullName evidence="2">CAND6/7 N-terminal domain-containing protein</fullName>
    </recommendedName>
</protein>
<dbReference type="Proteomes" id="UP000235145">
    <property type="component" value="Unassembled WGS sequence"/>
</dbReference>
<dbReference type="AlphaFoldDB" id="A0A9R1VVF2"/>
<evidence type="ECO:0000259" key="2">
    <source>
        <dbReference type="Pfam" id="PF21904"/>
    </source>
</evidence>
<dbReference type="GO" id="GO:0005794">
    <property type="term" value="C:Golgi apparatus"/>
    <property type="evidence" value="ECO:0000318"/>
    <property type="project" value="GO_Central"/>
</dbReference>
<feature type="domain" description="CAND6/7 N-terminal" evidence="2">
    <location>
        <begin position="1"/>
        <end position="110"/>
    </location>
</feature>
<sequence>MIFFSDFEFSHAGYVSFDISSLTVNSSTSFDPTHSGFVLQRREVQDQQNTSICPLDFKLNSAVFTFQDLSHAFNKSYPVTHPGMNSLFFVNCNGEGESFVTTEGRAELYNMDDGTTRNYLSAGLTHLPFLYFFSSFIYLRFLGFWIKNKRCFHGIHLLMGGLLLMNYVQLICAAADLYFVKVTGTPHGFDGLFYIFQLIRTVLLFTVITLIGTGWCLWKPYLEECEIVILMFVIIVQVWANVDSILIWKFDGPYNIYRERWTYSSTSLDIICCFVIFVPIVLSVISLKKNREADANAAMNLVRLCLFGIVVFLYVLFTRFLVRGLFPAWMNYGVQEISILVVCVVMFFIFRPLDHEDDDKKAVQISPSSYFSVRVSSSFS</sequence>
<feature type="transmembrane region" description="Helical" evidence="1">
    <location>
        <begin position="192"/>
        <end position="218"/>
    </location>
</feature>
<name>A0A9R1VVF2_LACSA</name>
<organism evidence="3 4">
    <name type="scientific">Lactuca sativa</name>
    <name type="common">Garden lettuce</name>
    <dbReference type="NCBI Taxonomy" id="4236"/>
    <lineage>
        <taxon>Eukaryota</taxon>
        <taxon>Viridiplantae</taxon>
        <taxon>Streptophyta</taxon>
        <taxon>Embryophyta</taxon>
        <taxon>Tracheophyta</taxon>
        <taxon>Spermatophyta</taxon>
        <taxon>Magnoliopsida</taxon>
        <taxon>eudicotyledons</taxon>
        <taxon>Gunneridae</taxon>
        <taxon>Pentapetalae</taxon>
        <taxon>asterids</taxon>
        <taxon>campanulids</taxon>
        <taxon>Asterales</taxon>
        <taxon>Asteraceae</taxon>
        <taxon>Cichorioideae</taxon>
        <taxon>Cichorieae</taxon>
        <taxon>Lactucinae</taxon>
        <taxon>Lactuca</taxon>
    </lineage>
</organism>
<comment type="caution">
    <text evidence="3">The sequence shown here is derived from an EMBL/GenBank/DDBJ whole genome shotgun (WGS) entry which is preliminary data.</text>
</comment>
<dbReference type="EMBL" id="NBSK02000004">
    <property type="protein sequence ID" value="KAJ0212028.1"/>
    <property type="molecule type" value="Genomic_DNA"/>
</dbReference>
<keyword evidence="1" id="KW-0812">Transmembrane</keyword>
<feature type="transmembrane region" description="Helical" evidence="1">
    <location>
        <begin position="129"/>
        <end position="146"/>
    </location>
</feature>
<dbReference type="PANTHER" id="PTHR21229:SF2">
    <property type="entry name" value="RE59932P"/>
    <property type="match status" value="1"/>
</dbReference>
<feature type="transmembrane region" description="Helical" evidence="1">
    <location>
        <begin position="158"/>
        <end position="180"/>
    </location>
</feature>
<dbReference type="Pfam" id="PF21904">
    <property type="entry name" value="CAND6-7_N"/>
    <property type="match status" value="1"/>
</dbReference>
<accession>A0A9R1VVF2</accession>
<feature type="transmembrane region" description="Helical" evidence="1">
    <location>
        <begin position="227"/>
        <end position="248"/>
    </location>
</feature>
<evidence type="ECO:0000313" key="3">
    <source>
        <dbReference type="EMBL" id="KAJ0212028.1"/>
    </source>
</evidence>
<feature type="transmembrane region" description="Helical" evidence="1">
    <location>
        <begin position="297"/>
        <end position="317"/>
    </location>
</feature>
<keyword evidence="1" id="KW-0472">Membrane</keyword>
<dbReference type="InterPro" id="IPR009637">
    <property type="entry name" value="GPR107/GPR108-like"/>
</dbReference>